<keyword evidence="5" id="KW-0547">Nucleotide-binding</keyword>
<dbReference type="GO" id="GO:0006355">
    <property type="term" value="P:regulation of DNA-templated transcription"/>
    <property type="evidence" value="ECO:0007669"/>
    <property type="project" value="InterPro"/>
</dbReference>
<keyword evidence="15" id="KW-1185">Reference proteome</keyword>
<keyword evidence="9" id="KW-0902">Two-component regulatory system</keyword>
<name>A0A316D5K2_9BACL</name>
<dbReference type="SMART" id="SM00091">
    <property type="entry name" value="PAS"/>
    <property type="match status" value="3"/>
</dbReference>
<keyword evidence="8" id="KW-0749">Sporulation</keyword>
<dbReference type="Proteomes" id="UP000245634">
    <property type="component" value="Unassembled WGS sequence"/>
</dbReference>
<dbReference type="PRINTS" id="PR00344">
    <property type="entry name" value="BCTRLSENSOR"/>
</dbReference>
<evidence type="ECO:0000256" key="1">
    <source>
        <dbReference type="ARBA" id="ARBA00000085"/>
    </source>
</evidence>
<comment type="catalytic activity">
    <reaction evidence="1">
        <text>ATP + protein L-histidine = ADP + protein N-phospho-L-histidine.</text>
        <dbReference type="EC" id="2.7.13.3"/>
    </reaction>
</comment>
<feature type="domain" description="PAS" evidence="12">
    <location>
        <begin position="242"/>
        <end position="311"/>
    </location>
</feature>
<keyword evidence="10" id="KW-1133">Transmembrane helix</keyword>
<evidence type="ECO:0000259" key="11">
    <source>
        <dbReference type="PROSITE" id="PS50109"/>
    </source>
</evidence>
<dbReference type="GO" id="GO:0005524">
    <property type="term" value="F:ATP binding"/>
    <property type="evidence" value="ECO:0007669"/>
    <property type="project" value="UniProtKB-KW"/>
</dbReference>
<organism evidence="14 15">
    <name type="scientific">Tumebacillus permanentifrigoris</name>
    <dbReference type="NCBI Taxonomy" id="378543"/>
    <lineage>
        <taxon>Bacteria</taxon>
        <taxon>Bacillati</taxon>
        <taxon>Bacillota</taxon>
        <taxon>Bacilli</taxon>
        <taxon>Bacillales</taxon>
        <taxon>Alicyclobacillaceae</taxon>
        <taxon>Tumebacillus</taxon>
    </lineage>
</organism>
<dbReference type="Gene3D" id="3.30.565.10">
    <property type="entry name" value="Histidine kinase-like ATPase, C-terminal domain"/>
    <property type="match status" value="1"/>
</dbReference>
<evidence type="ECO:0000313" key="14">
    <source>
        <dbReference type="EMBL" id="PWK06289.1"/>
    </source>
</evidence>
<dbReference type="PANTHER" id="PTHR43065">
    <property type="entry name" value="SENSOR HISTIDINE KINASE"/>
    <property type="match status" value="1"/>
</dbReference>
<dbReference type="PROSITE" id="PS50109">
    <property type="entry name" value="HIS_KIN"/>
    <property type="match status" value="1"/>
</dbReference>
<evidence type="ECO:0000256" key="2">
    <source>
        <dbReference type="ARBA" id="ARBA00012438"/>
    </source>
</evidence>
<dbReference type="EC" id="2.7.13.3" evidence="2"/>
<dbReference type="InterPro" id="IPR035965">
    <property type="entry name" value="PAS-like_dom_sf"/>
</dbReference>
<evidence type="ECO:0000256" key="7">
    <source>
        <dbReference type="ARBA" id="ARBA00022840"/>
    </source>
</evidence>
<dbReference type="InterPro" id="IPR000700">
    <property type="entry name" value="PAS-assoc_C"/>
</dbReference>
<dbReference type="InterPro" id="IPR003594">
    <property type="entry name" value="HATPase_dom"/>
</dbReference>
<feature type="domain" description="PAS" evidence="12">
    <location>
        <begin position="368"/>
        <end position="438"/>
    </location>
</feature>
<dbReference type="InterPro" id="IPR013767">
    <property type="entry name" value="PAS_fold"/>
</dbReference>
<dbReference type="NCBIfam" id="TIGR00229">
    <property type="entry name" value="sensory_box"/>
    <property type="match status" value="3"/>
</dbReference>
<dbReference type="AlphaFoldDB" id="A0A316D5K2"/>
<evidence type="ECO:0000256" key="5">
    <source>
        <dbReference type="ARBA" id="ARBA00022741"/>
    </source>
</evidence>
<evidence type="ECO:0000313" key="15">
    <source>
        <dbReference type="Proteomes" id="UP000245634"/>
    </source>
</evidence>
<feature type="domain" description="PAS" evidence="12">
    <location>
        <begin position="118"/>
        <end position="188"/>
    </location>
</feature>
<keyword evidence="10" id="KW-0472">Membrane</keyword>
<dbReference type="SUPFAM" id="SSF55785">
    <property type="entry name" value="PYP-like sensor domain (PAS domain)"/>
    <property type="match status" value="3"/>
</dbReference>
<keyword evidence="10" id="KW-0812">Transmembrane</keyword>
<dbReference type="Pfam" id="PF00989">
    <property type="entry name" value="PAS"/>
    <property type="match status" value="2"/>
</dbReference>
<dbReference type="OrthoDB" id="9815750at2"/>
<dbReference type="SMART" id="SM00387">
    <property type="entry name" value="HATPase_c"/>
    <property type="match status" value="1"/>
</dbReference>
<reference evidence="14 15" key="1">
    <citation type="submission" date="2018-05" db="EMBL/GenBank/DDBJ databases">
        <title>Genomic Encyclopedia of Type Strains, Phase IV (KMG-IV): sequencing the most valuable type-strain genomes for metagenomic binning, comparative biology and taxonomic classification.</title>
        <authorList>
            <person name="Goeker M."/>
        </authorList>
    </citation>
    <scope>NUCLEOTIDE SEQUENCE [LARGE SCALE GENOMIC DNA]</scope>
    <source>
        <strain evidence="14 15">DSM 18773</strain>
    </source>
</reference>
<dbReference type="SUPFAM" id="SSF47384">
    <property type="entry name" value="Homodimeric domain of signal transducing histidine kinase"/>
    <property type="match status" value="1"/>
</dbReference>
<dbReference type="Pfam" id="PF08448">
    <property type="entry name" value="PAS_4"/>
    <property type="match status" value="1"/>
</dbReference>
<dbReference type="InterPro" id="IPR004358">
    <property type="entry name" value="Sig_transdc_His_kin-like_C"/>
</dbReference>
<dbReference type="FunFam" id="1.10.287.130:FF:000040">
    <property type="entry name" value="PAS domain-containing sensor histidine kinase"/>
    <property type="match status" value="1"/>
</dbReference>
<keyword evidence="3" id="KW-0597">Phosphoprotein</keyword>
<evidence type="ECO:0000256" key="10">
    <source>
        <dbReference type="SAM" id="Phobius"/>
    </source>
</evidence>
<dbReference type="InterPro" id="IPR000014">
    <property type="entry name" value="PAS"/>
</dbReference>
<dbReference type="Pfam" id="PF02518">
    <property type="entry name" value="HATPase_c"/>
    <property type="match status" value="1"/>
</dbReference>
<evidence type="ECO:0000256" key="6">
    <source>
        <dbReference type="ARBA" id="ARBA00022777"/>
    </source>
</evidence>
<dbReference type="InterPro" id="IPR036890">
    <property type="entry name" value="HATPase_C_sf"/>
</dbReference>
<evidence type="ECO:0000259" key="13">
    <source>
        <dbReference type="PROSITE" id="PS50113"/>
    </source>
</evidence>
<accession>A0A316D5K2</accession>
<evidence type="ECO:0000256" key="3">
    <source>
        <dbReference type="ARBA" id="ARBA00022553"/>
    </source>
</evidence>
<dbReference type="RefSeq" id="WP_109690908.1">
    <property type="nucleotide sequence ID" value="NZ_QGGL01000020.1"/>
</dbReference>
<dbReference type="CDD" id="cd00082">
    <property type="entry name" value="HisKA"/>
    <property type="match status" value="1"/>
</dbReference>
<comment type="caution">
    <text evidence="14">The sequence shown here is derived from an EMBL/GenBank/DDBJ whole genome shotgun (WGS) entry which is preliminary data.</text>
</comment>
<keyword evidence="7" id="KW-0067">ATP-binding</keyword>
<feature type="domain" description="PAC" evidence="13">
    <location>
        <begin position="190"/>
        <end position="241"/>
    </location>
</feature>
<keyword evidence="6 14" id="KW-0418">Kinase</keyword>
<protein>
    <recommendedName>
        <fullName evidence="2">histidine kinase</fullName>
        <ecNumber evidence="2">2.7.13.3</ecNumber>
    </recommendedName>
</protein>
<dbReference type="PANTHER" id="PTHR43065:SF34">
    <property type="entry name" value="SPORULATION KINASE A"/>
    <property type="match status" value="1"/>
</dbReference>
<dbReference type="Pfam" id="PF00512">
    <property type="entry name" value="HisKA"/>
    <property type="match status" value="1"/>
</dbReference>
<dbReference type="SMART" id="SM00086">
    <property type="entry name" value="PAC"/>
    <property type="match status" value="3"/>
</dbReference>
<feature type="transmembrane region" description="Helical" evidence="10">
    <location>
        <begin position="21"/>
        <end position="42"/>
    </location>
</feature>
<evidence type="ECO:0000256" key="9">
    <source>
        <dbReference type="ARBA" id="ARBA00023012"/>
    </source>
</evidence>
<sequence>MREQLNKDTELDTRMVPIRSLTVYMMLWGVGVVLFHEAFFWMTGRDILLTKLSLGADLCFGLISGLIVYGLLGRQAIEIKRLKVALQQSEDKFSEYMEEKRDDMVLERSLTKRVFEESEQRYRSLFENHPDMVFSCDLEGNFIEANPMCVAISGFTLNDAMHQSILPFIAPEDAQEVHSRFLRTVQGEAQHYRCRIVHREGHYLYLDVTNLPIVVDDQIVGVYGIAKDISEEVRAHEEFVKTKEHLESFISNTTDAIYLIDHEGIVIRVNAAFERIYGWSAEEIVGQPFDLLIPSECEAEVQELRRRLAQDNHLTDYETVRVRKDGTRIDVSITVSIISDANGEFSLLAGIGREITERKRVETALREIESLHRLITEHTTDIIALYDNDFVLQYVSPSVKEIFGIDAEDYIGRYNVDQVHPEDHQLVVESLALLYQSKEPMQREYRQLHVDGHYVWIDMKGMPVFDALGDVMGIVVIGRDITERRRAEELLRKSDKLAVVGQLAAGVAHEIRNPLTSIKGFAQLLKGRFAEIDHYFDIMLSELDRIEFIMNEFLVLAKPQAVTYGRAELRDLLGDITALIETQAIINNVQIFTEFADDLPPITCEVNRLKQVFVNILKNAIEAMPDGGDLMILTEREGEDAVRVRVLDTGCGIHPDRIPKLGEPFYTTKERGTGLGLMVSSKIVKDHKGDIRFHSRMGQGTSVEVVLPISHDSRNVLSVGDVG</sequence>
<keyword evidence="4" id="KW-0808">Transferase</keyword>
<feature type="domain" description="PAC" evidence="13">
    <location>
        <begin position="441"/>
        <end position="493"/>
    </location>
</feature>
<feature type="domain" description="PAC" evidence="13">
    <location>
        <begin position="315"/>
        <end position="367"/>
    </location>
</feature>
<dbReference type="SUPFAM" id="SSF55874">
    <property type="entry name" value="ATPase domain of HSP90 chaperone/DNA topoisomerase II/histidine kinase"/>
    <property type="match status" value="1"/>
</dbReference>
<gene>
    <name evidence="14" type="ORF">C7459_12052</name>
</gene>
<dbReference type="InterPro" id="IPR001610">
    <property type="entry name" value="PAC"/>
</dbReference>
<dbReference type="GO" id="GO:0000155">
    <property type="term" value="F:phosphorelay sensor kinase activity"/>
    <property type="evidence" value="ECO:0007669"/>
    <property type="project" value="InterPro"/>
</dbReference>
<dbReference type="GO" id="GO:0030435">
    <property type="term" value="P:sporulation resulting in formation of a cellular spore"/>
    <property type="evidence" value="ECO:0007669"/>
    <property type="project" value="UniProtKB-KW"/>
</dbReference>
<proteinExistence type="predicted"/>
<dbReference type="PROSITE" id="PS50113">
    <property type="entry name" value="PAC"/>
    <property type="match status" value="3"/>
</dbReference>
<evidence type="ECO:0000259" key="12">
    <source>
        <dbReference type="PROSITE" id="PS50112"/>
    </source>
</evidence>
<dbReference type="PROSITE" id="PS50112">
    <property type="entry name" value="PAS"/>
    <property type="match status" value="3"/>
</dbReference>
<evidence type="ECO:0000256" key="4">
    <source>
        <dbReference type="ARBA" id="ARBA00022679"/>
    </source>
</evidence>
<evidence type="ECO:0000256" key="8">
    <source>
        <dbReference type="ARBA" id="ARBA00022969"/>
    </source>
</evidence>
<dbReference type="InterPro" id="IPR036097">
    <property type="entry name" value="HisK_dim/P_sf"/>
</dbReference>
<dbReference type="InterPro" id="IPR003661">
    <property type="entry name" value="HisK_dim/P_dom"/>
</dbReference>
<dbReference type="Gene3D" id="1.10.287.130">
    <property type="match status" value="1"/>
</dbReference>
<feature type="domain" description="Histidine kinase" evidence="11">
    <location>
        <begin position="506"/>
        <end position="711"/>
    </location>
</feature>
<dbReference type="Gene3D" id="3.30.450.20">
    <property type="entry name" value="PAS domain"/>
    <property type="match status" value="3"/>
</dbReference>
<dbReference type="InterPro" id="IPR005467">
    <property type="entry name" value="His_kinase_dom"/>
</dbReference>
<dbReference type="EMBL" id="QGGL01000020">
    <property type="protein sequence ID" value="PWK06289.1"/>
    <property type="molecule type" value="Genomic_DNA"/>
</dbReference>
<dbReference type="SMART" id="SM00388">
    <property type="entry name" value="HisKA"/>
    <property type="match status" value="1"/>
</dbReference>
<dbReference type="InterPro" id="IPR013656">
    <property type="entry name" value="PAS_4"/>
</dbReference>
<dbReference type="CDD" id="cd00130">
    <property type="entry name" value="PAS"/>
    <property type="match status" value="3"/>
</dbReference>